<feature type="non-terminal residue" evidence="1">
    <location>
        <position position="1"/>
    </location>
</feature>
<comment type="caution">
    <text evidence="1">The sequence shown here is derived from an EMBL/GenBank/DDBJ whole genome shotgun (WGS) entry which is preliminary data.</text>
</comment>
<name>A0AA36N187_9DINO</name>
<proteinExistence type="predicted"/>
<organism evidence="1 2">
    <name type="scientific">Effrenium voratum</name>
    <dbReference type="NCBI Taxonomy" id="2562239"/>
    <lineage>
        <taxon>Eukaryota</taxon>
        <taxon>Sar</taxon>
        <taxon>Alveolata</taxon>
        <taxon>Dinophyceae</taxon>
        <taxon>Suessiales</taxon>
        <taxon>Symbiodiniaceae</taxon>
        <taxon>Effrenium</taxon>
    </lineage>
</organism>
<dbReference type="Proteomes" id="UP001178507">
    <property type="component" value="Unassembled WGS sequence"/>
</dbReference>
<evidence type="ECO:0000313" key="2">
    <source>
        <dbReference type="Proteomes" id="UP001178507"/>
    </source>
</evidence>
<dbReference type="EMBL" id="CAUJNA010001450">
    <property type="protein sequence ID" value="CAJ1387062.1"/>
    <property type="molecule type" value="Genomic_DNA"/>
</dbReference>
<dbReference type="AlphaFoldDB" id="A0AA36N187"/>
<accession>A0AA36N187</accession>
<keyword evidence="2" id="KW-1185">Reference proteome</keyword>
<gene>
    <name evidence="1" type="ORF">EVOR1521_LOCUS13209</name>
</gene>
<sequence length="191" mass="21387">SIKVSPSWGARHEKEQVFQERSLGNKKLDAYGSGRLLPAEEATVDRNLLKQRRQHLIRLQKDQDRQAALQNQAPATLEELAQGKVIYSELDLGQEDLVVARRLRARVEDTCKDAKVCIVQNVAKLSLRASWVLALGGGAAVCPRFFRSNGQKGKSLCFQGPAKPWRVWLTPEFAEAKPHLAQLIRAHCAKK</sequence>
<evidence type="ECO:0000313" key="1">
    <source>
        <dbReference type="EMBL" id="CAJ1387062.1"/>
    </source>
</evidence>
<feature type="non-terminal residue" evidence="1">
    <location>
        <position position="191"/>
    </location>
</feature>
<reference evidence="1" key="1">
    <citation type="submission" date="2023-08" db="EMBL/GenBank/DDBJ databases">
        <authorList>
            <person name="Chen Y."/>
            <person name="Shah S."/>
            <person name="Dougan E. K."/>
            <person name="Thang M."/>
            <person name="Chan C."/>
        </authorList>
    </citation>
    <scope>NUCLEOTIDE SEQUENCE</scope>
</reference>
<protein>
    <submittedName>
        <fullName evidence="1">Uncharacterized protein</fullName>
    </submittedName>
</protein>